<keyword evidence="6" id="KW-0597">Phosphoprotein</keyword>
<keyword evidence="3" id="KW-0805">Transcription regulation</keyword>
<organism evidence="9 10">
    <name type="scientific">Cellvibrio fontiphilus</name>
    <dbReference type="NCBI Taxonomy" id="1815559"/>
    <lineage>
        <taxon>Bacteria</taxon>
        <taxon>Pseudomonadati</taxon>
        <taxon>Pseudomonadota</taxon>
        <taxon>Gammaproteobacteria</taxon>
        <taxon>Cellvibrionales</taxon>
        <taxon>Cellvibrionaceae</taxon>
        <taxon>Cellvibrio</taxon>
    </lineage>
</organism>
<feature type="modified residue" description="4-aspartylphosphate" evidence="6">
    <location>
        <position position="65"/>
    </location>
</feature>
<dbReference type="Gene3D" id="3.40.50.300">
    <property type="entry name" value="P-loop containing nucleotide triphosphate hydrolases"/>
    <property type="match status" value="1"/>
</dbReference>
<dbReference type="Pfam" id="PF00072">
    <property type="entry name" value="Response_reg"/>
    <property type="match status" value="1"/>
</dbReference>
<dbReference type="RefSeq" id="WP_378117597.1">
    <property type="nucleotide sequence ID" value="NZ_JBHRTF010000003.1"/>
</dbReference>
<dbReference type="SMART" id="SM00382">
    <property type="entry name" value="AAA"/>
    <property type="match status" value="1"/>
</dbReference>
<dbReference type="InterPro" id="IPR011006">
    <property type="entry name" value="CheY-like_superfamily"/>
</dbReference>
<keyword evidence="4" id="KW-0238">DNA-binding</keyword>
<dbReference type="InterPro" id="IPR025662">
    <property type="entry name" value="Sigma_54_int_dom_ATP-bd_1"/>
</dbReference>
<dbReference type="InterPro" id="IPR002197">
    <property type="entry name" value="HTH_Fis"/>
</dbReference>
<sequence length="525" mass="58106">MALALQQAGFENAINVLVVEDDNNLREALTDTLQLADYAVIAVSSAEEALQQLARYSDIRMIVSDVNMGGMSGHELLRCVKQDYPQIPMMLITAYASISESVEAMKQGAVDYLVKPFAPQTLVETVARHLGVAQFSGDEPVAMAPSSKQLLQLAQRVAQSDSTVLIVGESGTGKEVLARYIHDHSPRRNQPFIAINCAAIPENMLEAMLFGHEKGAYTGAHTSSPGKFEQANGGTLLLDEISEMDIGLQAKLLRVLQEREVERLGGRKTIKLDVRVIATSNRDMRNEVVAGKFREDLYYRLSVLPLQWAPLRDRLEDIIPLAEKLLQKHAHKQNRRGVNLSPSAQQMLLAYPWPGNVRELDNIMQRALILQPGKSIQAEDLGLGGEGSYSQSPSHYSQKPNLLQAAQAIGAPRDDYAAERVNEFTTPAFANPAFVNNAYRPSQFSVGAVNSEHLALVSNQPVQHSSLNNPALGNDLKQREYEIIMNTLRNERGSRKNTAERLGISARTLRYKIARLREEGYEITE</sequence>
<dbReference type="InterPro" id="IPR002078">
    <property type="entry name" value="Sigma_54_int"/>
</dbReference>
<dbReference type="SUPFAM" id="SSF52172">
    <property type="entry name" value="CheY-like"/>
    <property type="match status" value="1"/>
</dbReference>
<evidence type="ECO:0000256" key="3">
    <source>
        <dbReference type="ARBA" id="ARBA00023015"/>
    </source>
</evidence>
<dbReference type="InterPro" id="IPR025944">
    <property type="entry name" value="Sigma_54_int_dom_CS"/>
</dbReference>
<dbReference type="InterPro" id="IPR027417">
    <property type="entry name" value="P-loop_NTPase"/>
</dbReference>
<dbReference type="SUPFAM" id="SSF46689">
    <property type="entry name" value="Homeodomain-like"/>
    <property type="match status" value="1"/>
</dbReference>
<dbReference type="Proteomes" id="UP001595555">
    <property type="component" value="Unassembled WGS sequence"/>
</dbReference>
<dbReference type="PROSITE" id="PS50110">
    <property type="entry name" value="RESPONSE_REGULATORY"/>
    <property type="match status" value="1"/>
</dbReference>
<evidence type="ECO:0000256" key="4">
    <source>
        <dbReference type="ARBA" id="ARBA00023125"/>
    </source>
</evidence>
<keyword evidence="1" id="KW-0547">Nucleotide-binding</keyword>
<dbReference type="SMART" id="SM00448">
    <property type="entry name" value="REC"/>
    <property type="match status" value="1"/>
</dbReference>
<evidence type="ECO:0000256" key="2">
    <source>
        <dbReference type="ARBA" id="ARBA00022840"/>
    </source>
</evidence>
<feature type="domain" description="Response regulatory" evidence="8">
    <location>
        <begin position="15"/>
        <end position="130"/>
    </location>
</feature>
<dbReference type="Gene3D" id="1.10.8.60">
    <property type="match status" value="1"/>
</dbReference>
<reference evidence="10" key="1">
    <citation type="journal article" date="2019" name="Int. J. Syst. Evol. Microbiol.">
        <title>The Global Catalogue of Microorganisms (GCM) 10K type strain sequencing project: providing services to taxonomists for standard genome sequencing and annotation.</title>
        <authorList>
            <consortium name="The Broad Institute Genomics Platform"/>
            <consortium name="The Broad Institute Genome Sequencing Center for Infectious Disease"/>
            <person name="Wu L."/>
            <person name="Ma J."/>
        </authorList>
    </citation>
    <scope>NUCLEOTIDE SEQUENCE [LARGE SCALE GENOMIC DNA]</scope>
    <source>
        <strain evidence="10">KCTC 52237</strain>
    </source>
</reference>
<accession>A0ABV7FG08</accession>
<evidence type="ECO:0000259" key="7">
    <source>
        <dbReference type="PROSITE" id="PS50045"/>
    </source>
</evidence>
<evidence type="ECO:0000256" key="1">
    <source>
        <dbReference type="ARBA" id="ARBA00022741"/>
    </source>
</evidence>
<dbReference type="PROSITE" id="PS00688">
    <property type="entry name" value="SIGMA54_INTERACT_3"/>
    <property type="match status" value="1"/>
</dbReference>
<dbReference type="PROSITE" id="PS50045">
    <property type="entry name" value="SIGMA54_INTERACT_4"/>
    <property type="match status" value="1"/>
</dbReference>
<dbReference type="InterPro" id="IPR001789">
    <property type="entry name" value="Sig_transdc_resp-reg_receiver"/>
</dbReference>
<keyword evidence="5" id="KW-0804">Transcription</keyword>
<evidence type="ECO:0000313" key="10">
    <source>
        <dbReference type="Proteomes" id="UP001595555"/>
    </source>
</evidence>
<protein>
    <submittedName>
        <fullName evidence="9">Sigma-54-dependent transcriptional regulator</fullName>
    </submittedName>
</protein>
<gene>
    <name evidence="9" type="ORF">ACFODX_07340</name>
</gene>
<evidence type="ECO:0000256" key="6">
    <source>
        <dbReference type="PROSITE-ProRule" id="PRU00169"/>
    </source>
</evidence>
<dbReference type="Pfam" id="PF02954">
    <property type="entry name" value="HTH_8"/>
    <property type="match status" value="1"/>
</dbReference>
<comment type="caution">
    <text evidence="9">The sequence shown here is derived from an EMBL/GenBank/DDBJ whole genome shotgun (WGS) entry which is preliminary data.</text>
</comment>
<proteinExistence type="predicted"/>
<dbReference type="InterPro" id="IPR058031">
    <property type="entry name" value="AAA_lid_NorR"/>
</dbReference>
<evidence type="ECO:0000256" key="5">
    <source>
        <dbReference type="ARBA" id="ARBA00023163"/>
    </source>
</evidence>
<keyword evidence="2" id="KW-0067">ATP-binding</keyword>
<dbReference type="PROSITE" id="PS00676">
    <property type="entry name" value="SIGMA54_INTERACT_2"/>
    <property type="match status" value="1"/>
</dbReference>
<dbReference type="PANTHER" id="PTHR32071">
    <property type="entry name" value="TRANSCRIPTIONAL REGULATORY PROTEIN"/>
    <property type="match status" value="1"/>
</dbReference>
<dbReference type="PANTHER" id="PTHR32071:SF21">
    <property type="entry name" value="TRANSCRIPTIONAL REGULATORY PROTEIN FLGR"/>
    <property type="match status" value="1"/>
</dbReference>
<dbReference type="Pfam" id="PF00158">
    <property type="entry name" value="Sigma54_activat"/>
    <property type="match status" value="1"/>
</dbReference>
<dbReference type="Pfam" id="PF25601">
    <property type="entry name" value="AAA_lid_14"/>
    <property type="match status" value="1"/>
</dbReference>
<evidence type="ECO:0000313" key="9">
    <source>
        <dbReference type="EMBL" id="MFC3115367.1"/>
    </source>
</evidence>
<dbReference type="EMBL" id="JBHRTF010000003">
    <property type="protein sequence ID" value="MFC3115367.1"/>
    <property type="molecule type" value="Genomic_DNA"/>
</dbReference>
<keyword evidence="10" id="KW-1185">Reference proteome</keyword>
<dbReference type="Gene3D" id="1.10.10.60">
    <property type="entry name" value="Homeodomain-like"/>
    <property type="match status" value="1"/>
</dbReference>
<dbReference type="CDD" id="cd00009">
    <property type="entry name" value="AAA"/>
    <property type="match status" value="1"/>
</dbReference>
<dbReference type="PRINTS" id="PR01590">
    <property type="entry name" value="HTHFIS"/>
</dbReference>
<dbReference type="InterPro" id="IPR009057">
    <property type="entry name" value="Homeodomain-like_sf"/>
</dbReference>
<dbReference type="InterPro" id="IPR003593">
    <property type="entry name" value="AAA+_ATPase"/>
</dbReference>
<dbReference type="SUPFAM" id="SSF52540">
    <property type="entry name" value="P-loop containing nucleoside triphosphate hydrolases"/>
    <property type="match status" value="1"/>
</dbReference>
<name>A0ABV7FG08_9GAMM</name>
<feature type="domain" description="Sigma-54 factor interaction" evidence="7">
    <location>
        <begin position="140"/>
        <end position="369"/>
    </location>
</feature>
<dbReference type="InterPro" id="IPR025943">
    <property type="entry name" value="Sigma_54_int_dom_ATP-bd_2"/>
</dbReference>
<dbReference type="Gene3D" id="3.40.50.2300">
    <property type="match status" value="1"/>
</dbReference>
<dbReference type="PROSITE" id="PS00675">
    <property type="entry name" value="SIGMA54_INTERACT_1"/>
    <property type="match status" value="1"/>
</dbReference>
<evidence type="ECO:0000259" key="8">
    <source>
        <dbReference type="PROSITE" id="PS50110"/>
    </source>
</evidence>